<name>A0A101MKK1_PENFR</name>
<evidence type="ECO:0000256" key="3">
    <source>
        <dbReference type="ARBA" id="ARBA00022448"/>
    </source>
</evidence>
<protein>
    <submittedName>
        <fullName evidence="14">Uncharacterized protein</fullName>
    </submittedName>
</protein>
<accession>A0A101MKK1</accession>
<feature type="repeat" description="Solcar" evidence="10">
    <location>
        <begin position="371"/>
        <end position="454"/>
    </location>
</feature>
<keyword evidence="9 10" id="KW-0472">Membrane</keyword>
<evidence type="ECO:0000256" key="13">
    <source>
        <dbReference type="SAM" id="Phobius"/>
    </source>
</evidence>
<keyword evidence="3 11" id="KW-0813">Transport</keyword>
<proteinExistence type="inferred from homology"/>
<dbReference type="EMBL" id="LLXE01000105">
    <property type="protein sequence ID" value="KUM62281.1"/>
    <property type="molecule type" value="Genomic_DNA"/>
</dbReference>
<dbReference type="PANTHER" id="PTHR45624:SF4">
    <property type="entry name" value="CONGESTED-LIKE TRACHEA PROTEIN-RELATED"/>
    <property type="match status" value="1"/>
</dbReference>
<comment type="similarity">
    <text evidence="2 11">Belongs to the mitochondrial carrier (TC 2.A.29) family.</text>
</comment>
<dbReference type="GO" id="GO:0005743">
    <property type="term" value="C:mitochondrial inner membrane"/>
    <property type="evidence" value="ECO:0007669"/>
    <property type="project" value="UniProtKB-SubCell"/>
</dbReference>
<reference evidence="14 15" key="1">
    <citation type="submission" date="2015-10" db="EMBL/GenBank/DDBJ databases">
        <title>Genome sequencing of Penicillium freii.</title>
        <authorList>
            <person name="Nguyen H.D."/>
            <person name="Visagie C.M."/>
            <person name="Seifert K.A."/>
        </authorList>
    </citation>
    <scope>NUCLEOTIDE SEQUENCE [LARGE SCALE GENOMIC DNA]</scope>
    <source>
        <strain evidence="14 15">DAOM 242723</strain>
    </source>
</reference>
<dbReference type="Pfam" id="PF00153">
    <property type="entry name" value="Mito_carr"/>
    <property type="match status" value="3"/>
</dbReference>
<comment type="subcellular location">
    <subcellularLocation>
        <location evidence="1">Mitochondrion inner membrane</location>
        <topology evidence="1">Multi-pass membrane protein</topology>
    </subcellularLocation>
</comment>
<evidence type="ECO:0000256" key="5">
    <source>
        <dbReference type="ARBA" id="ARBA00022737"/>
    </source>
</evidence>
<dbReference type="Gene3D" id="1.50.40.10">
    <property type="entry name" value="Mitochondrial carrier domain"/>
    <property type="match status" value="2"/>
</dbReference>
<evidence type="ECO:0000313" key="14">
    <source>
        <dbReference type="EMBL" id="KUM62281.1"/>
    </source>
</evidence>
<dbReference type="GO" id="GO:0015227">
    <property type="term" value="F:O-acyl-L-carnitine transmembrane transporter activity"/>
    <property type="evidence" value="ECO:0007669"/>
    <property type="project" value="TreeGrafter"/>
</dbReference>
<evidence type="ECO:0000256" key="6">
    <source>
        <dbReference type="ARBA" id="ARBA00022792"/>
    </source>
</evidence>
<keyword evidence="15" id="KW-1185">Reference proteome</keyword>
<evidence type="ECO:0000256" key="2">
    <source>
        <dbReference type="ARBA" id="ARBA00006375"/>
    </source>
</evidence>
<evidence type="ECO:0000256" key="4">
    <source>
        <dbReference type="ARBA" id="ARBA00022692"/>
    </source>
</evidence>
<keyword evidence="4 10" id="KW-0812">Transmembrane</keyword>
<feature type="compositionally biased region" description="Low complexity" evidence="12">
    <location>
        <begin position="124"/>
        <end position="143"/>
    </location>
</feature>
<evidence type="ECO:0000256" key="12">
    <source>
        <dbReference type="SAM" id="MobiDB-lite"/>
    </source>
</evidence>
<dbReference type="SUPFAM" id="SSF103506">
    <property type="entry name" value="Mitochondrial carrier"/>
    <property type="match status" value="1"/>
</dbReference>
<organism evidence="14 15">
    <name type="scientific">Penicillium freii</name>
    <dbReference type="NCBI Taxonomy" id="48697"/>
    <lineage>
        <taxon>Eukaryota</taxon>
        <taxon>Fungi</taxon>
        <taxon>Dikarya</taxon>
        <taxon>Ascomycota</taxon>
        <taxon>Pezizomycotina</taxon>
        <taxon>Eurotiomycetes</taxon>
        <taxon>Eurotiomycetidae</taxon>
        <taxon>Eurotiales</taxon>
        <taxon>Aspergillaceae</taxon>
        <taxon>Penicillium</taxon>
    </lineage>
</organism>
<keyword evidence="6" id="KW-0999">Mitochondrion inner membrane</keyword>
<gene>
    <name evidence="14" type="ORF">ACN42_g4797</name>
</gene>
<dbReference type="Proteomes" id="UP000055045">
    <property type="component" value="Unassembled WGS sequence"/>
</dbReference>
<feature type="repeat" description="Solcar" evidence="10">
    <location>
        <begin position="162"/>
        <end position="248"/>
    </location>
</feature>
<keyword evidence="8" id="KW-0496">Mitochondrion</keyword>
<dbReference type="GO" id="GO:0006839">
    <property type="term" value="P:mitochondrial transport"/>
    <property type="evidence" value="ECO:0007669"/>
    <property type="project" value="TreeGrafter"/>
</dbReference>
<evidence type="ECO:0000256" key="9">
    <source>
        <dbReference type="ARBA" id="ARBA00023136"/>
    </source>
</evidence>
<feature type="transmembrane region" description="Helical" evidence="13">
    <location>
        <begin position="78"/>
        <end position="99"/>
    </location>
</feature>
<dbReference type="PANTHER" id="PTHR45624">
    <property type="entry name" value="MITOCHONDRIAL BASIC AMINO ACIDS TRANSPORTER-RELATED"/>
    <property type="match status" value="1"/>
</dbReference>
<comment type="caution">
    <text evidence="14">The sequence shown here is derived from an EMBL/GenBank/DDBJ whole genome shotgun (WGS) entry which is preliminary data.</text>
</comment>
<feature type="transmembrane region" description="Helical" evidence="13">
    <location>
        <begin position="30"/>
        <end position="48"/>
    </location>
</feature>
<evidence type="ECO:0000313" key="15">
    <source>
        <dbReference type="Proteomes" id="UP000055045"/>
    </source>
</evidence>
<dbReference type="FunFam" id="1.50.40.10:FF:000060">
    <property type="entry name" value="Mitochondrial carnitine carrier"/>
    <property type="match status" value="1"/>
</dbReference>
<dbReference type="STRING" id="48697.A0A101MKK1"/>
<feature type="region of interest" description="Disordered" evidence="12">
    <location>
        <begin position="108"/>
        <end position="146"/>
    </location>
</feature>
<evidence type="ECO:0000256" key="1">
    <source>
        <dbReference type="ARBA" id="ARBA00004448"/>
    </source>
</evidence>
<dbReference type="PROSITE" id="PS50920">
    <property type="entry name" value="SOLCAR"/>
    <property type="match status" value="3"/>
</dbReference>
<dbReference type="GO" id="GO:1902603">
    <property type="term" value="P:carnitine transmembrane transport"/>
    <property type="evidence" value="ECO:0007669"/>
    <property type="project" value="TreeGrafter"/>
</dbReference>
<evidence type="ECO:0000256" key="8">
    <source>
        <dbReference type="ARBA" id="ARBA00023128"/>
    </source>
</evidence>
<feature type="repeat" description="Solcar" evidence="10">
    <location>
        <begin position="264"/>
        <end position="357"/>
    </location>
</feature>
<dbReference type="PRINTS" id="PR00926">
    <property type="entry name" value="MITOCARRIER"/>
</dbReference>
<dbReference type="AlphaFoldDB" id="A0A101MKK1"/>
<evidence type="ECO:0000256" key="10">
    <source>
        <dbReference type="PROSITE-ProRule" id="PRU00282"/>
    </source>
</evidence>
<sequence length="460" mass="48291">MPQQFLKRKGKGLECQALSGKSIKPSPKSLLISSTIVLLTSLCVIYYGKSVFPLPSRGTSSSGEDQSASVCRCLHCEIFGHTFLIGLLITFASYSWLLLSSASSASASSSSSSSSSPPSPPSPSLSLPRSDSPTMSPSTSPTTQQLKEEIKVVETKAVNQTIVQLRSLAAGAAGGLCAVVVGHPFDLVKVRLQTAEKGIYSGAMDVVRRTVAREGLARGLYAGVSAPLVGVTPMFAVSFWGYDVGKTLVNKFSTVPIKNDTPQYSIAQISSAGFFSAIPMTLITAPFERVKVLLQIQGQKTLAPGEKPKYSGGMDVVRQLYKEGGVRSVFRGSAMTLARDGPGSAAYFAAYEYIKRSLTPKDAEGNVTGELSLSAVVCAGGAAGIAMWIPVFPIDTVKSRLQSASGKPTMGGVIRSVYASGGFKAFFPGFGPALARAVPANAATFLGVELAHKGMKKLFD</sequence>
<evidence type="ECO:0000256" key="7">
    <source>
        <dbReference type="ARBA" id="ARBA00022989"/>
    </source>
</evidence>
<dbReference type="InterPro" id="IPR050567">
    <property type="entry name" value="Mitochondrial_Carrier"/>
</dbReference>
<dbReference type="InterPro" id="IPR018108">
    <property type="entry name" value="MCP_transmembrane"/>
</dbReference>
<feature type="transmembrane region" description="Helical" evidence="13">
    <location>
        <begin position="219"/>
        <end position="242"/>
    </location>
</feature>
<keyword evidence="7 13" id="KW-1133">Transmembrane helix</keyword>
<dbReference type="InterPro" id="IPR023395">
    <property type="entry name" value="MCP_dom_sf"/>
</dbReference>
<evidence type="ECO:0000256" key="11">
    <source>
        <dbReference type="RuleBase" id="RU000488"/>
    </source>
</evidence>
<keyword evidence="5" id="KW-0677">Repeat</keyword>
<dbReference type="InterPro" id="IPR002067">
    <property type="entry name" value="MCP"/>
</dbReference>